<keyword evidence="3" id="KW-1185">Reference proteome</keyword>
<evidence type="ECO:0000313" key="3">
    <source>
        <dbReference type="Proteomes" id="UP000070412"/>
    </source>
</evidence>
<dbReference type="OrthoDB" id="6503139at2759"/>
<dbReference type="Proteomes" id="UP000070412">
    <property type="component" value="Unassembled WGS sequence"/>
</dbReference>
<evidence type="ECO:0000313" key="2">
    <source>
        <dbReference type="EnsemblMetazoa" id="KAF7487974.1"/>
    </source>
</evidence>
<accession>A0A834QYZ9</accession>
<proteinExistence type="predicted"/>
<organism evidence="1">
    <name type="scientific">Sarcoptes scabiei</name>
    <name type="common">Itch mite</name>
    <name type="synonym">Acarus scabiei</name>
    <dbReference type="NCBI Taxonomy" id="52283"/>
    <lineage>
        <taxon>Eukaryota</taxon>
        <taxon>Metazoa</taxon>
        <taxon>Ecdysozoa</taxon>
        <taxon>Arthropoda</taxon>
        <taxon>Chelicerata</taxon>
        <taxon>Arachnida</taxon>
        <taxon>Acari</taxon>
        <taxon>Acariformes</taxon>
        <taxon>Sarcoptiformes</taxon>
        <taxon>Astigmata</taxon>
        <taxon>Psoroptidia</taxon>
        <taxon>Sarcoptoidea</taxon>
        <taxon>Sarcoptidae</taxon>
        <taxon>Sarcoptinae</taxon>
        <taxon>Sarcoptes</taxon>
    </lineage>
</organism>
<evidence type="ECO:0000313" key="1">
    <source>
        <dbReference type="EMBL" id="KAF7487974.1"/>
    </source>
</evidence>
<name>A0A834QYZ9_SARSC</name>
<reference evidence="3" key="1">
    <citation type="journal article" date="2020" name="PLoS Negl. Trop. Dis.">
        <title>High-quality nuclear genome for Sarcoptes scabiei-A critical resource for a neglected parasite.</title>
        <authorList>
            <person name="Korhonen P.K."/>
            <person name="Gasser R.B."/>
            <person name="Ma G."/>
            <person name="Wang T."/>
            <person name="Stroehlein A.J."/>
            <person name="Young N.D."/>
            <person name="Ang C.S."/>
            <person name="Fernando D.D."/>
            <person name="Lu H.C."/>
            <person name="Taylor S."/>
            <person name="Reynolds S.L."/>
            <person name="Mofiz E."/>
            <person name="Najaraj S.H."/>
            <person name="Gowda H."/>
            <person name="Madugundu A."/>
            <person name="Renuse S."/>
            <person name="Holt D."/>
            <person name="Pandey A."/>
            <person name="Papenfuss A.T."/>
            <person name="Fischer K."/>
        </authorList>
    </citation>
    <scope>NUCLEOTIDE SEQUENCE [LARGE SCALE GENOMIC DNA]</scope>
</reference>
<gene>
    <name evidence="1" type="ORF">SSS_2856</name>
</gene>
<protein>
    <submittedName>
        <fullName evidence="1 2">Uncharacterized protein</fullName>
    </submittedName>
</protein>
<dbReference type="EMBL" id="WVUK01000066">
    <property type="protein sequence ID" value="KAF7487974.1"/>
    <property type="molecule type" value="Genomic_DNA"/>
</dbReference>
<sequence>MDIISINPYSENESVFENADSKPQSMLLANNVATRKKGLSLITNTPINRKKFGNLSNTPLRSLKKPTIDLKQDDSAKCSSLKKNPYRPAKIVEPLSNVSNKNKKILNQMPIVYEEIENCNRMNFQEFQENHFPSEISDHFINEYHQKIISAPFDDIVSDSGPIEEDFFDLFV</sequence>
<reference evidence="2" key="3">
    <citation type="submission" date="2022-06" db="UniProtKB">
        <authorList>
            <consortium name="EnsemblMetazoa"/>
        </authorList>
    </citation>
    <scope>IDENTIFICATION</scope>
</reference>
<dbReference type="AlphaFoldDB" id="A0A834QYZ9"/>
<dbReference type="EnsemblMetazoa" id="SSS_2856s_mrna">
    <property type="protein sequence ID" value="KAF7487974.1"/>
    <property type="gene ID" value="SSS_2856"/>
</dbReference>
<reference evidence="1" key="2">
    <citation type="submission" date="2020-01" db="EMBL/GenBank/DDBJ databases">
        <authorList>
            <person name="Korhonen P.K.K."/>
            <person name="Guangxu M.G."/>
            <person name="Wang T.W."/>
            <person name="Stroehlein A.J.S."/>
            <person name="Young N.D."/>
            <person name="Ang C.-S.A."/>
            <person name="Fernando D.W.F."/>
            <person name="Lu H.L."/>
            <person name="Taylor S.T."/>
            <person name="Ehtesham M.E.M."/>
            <person name="Najaraj S.H.N."/>
            <person name="Harsha G.H.G."/>
            <person name="Madugundu A.M."/>
            <person name="Renuse S.R."/>
            <person name="Holt D.H."/>
            <person name="Pandey A.P."/>
            <person name="Papenfuss A.P."/>
            <person name="Gasser R.B.G."/>
            <person name="Fischer K.F."/>
        </authorList>
    </citation>
    <scope>NUCLEOTIDE SEQUENCE</scope>
    <source>
        <strain evidence="1">SSS_KF_BRIS2020</strain>
    </source>
</reference>